<dbReference type="AlphaFoldDB" id="A0A1J7JJP2"/>
<protein>
    <submittedName>
        <fullName evidence="1">Uncharacterized protein</fullName>
    </submittedName>
</protein>
<dbReference type="Proteomes" id="UP000182658">
    <property type="component" value="Unassembled WGS sequence"/>
</dbReference>
<evidence type="ECO:0000313" key="2">
    <source>
        <dbReference type="Proteomes" id="UP000182658"/>
    </source>
</evidence>
<reference evidence="1 2" key="1">
    <citation type="submission" date="2016-10" db="EMBL/GenBank/DDBJ databases">
        <title>Draft genome sequence of Coniochaeta ligniaria NRRL30616, a lignocellulolytic fungus for bioabatement of inhibitors in plant biomass hydrolysates.</title>
        <authorList>
            <consortium name="DOE Joint Genome Institute"/>
            <person name="Jimenez D.J."/>
            <person name="Hector R.E."/>
            <person name="Riley R."/>
            <person name="Sun H."/>
            <person name="Grigoriev I.V."/>
            <person name="Van Elsas J.D."/>
            <person name="Nichols N.N."/>
        </authorList>
    </citation>
    <scope>NUCLEOTIDE SEQUENCE [LARGE SCALE GENOMIC DNA]</scope>
    <source>
        <strain evidence="1 2">NRRL 30616</strain>
    </source>
</reference>
<dbReference type="InParanoid" id="A0A1J7JJP2"/>
<organism evidence="1 2">
    <name type="scientific">Coniochaeta ligniaria NRRL 30616</name>
    <dbReference type="NCBI Taxonomy" id="1408157"/>
    <lineage>
        <taxon>Eukaryota</taxon>
        <taxon>Fungi</taxon>
        <taxon>Dikarya</taxon>
        <taxon>Ascomycota</taxon>
        <taxon>Pezizomycotina</taxon>
        <taxon>Sordariomycetes</taxon>
        <taxon>Sordariomycetidae</taxon>
        <taxon>Coniochaetales</taxon>
        <taxon>Coniochaetaceae</taxon>
        <taxon>Coniochaeta</taxon>
    </lineage>
</organism>
<dbReference type="EMBL" id="KV875097">
    <property type="protein sequence ID" value="OIW29484.1"/>
    <property type="molecule type" value="Genomic_DNA"/>
</dbReference>
<name>A0A1J7JJP2_9PEZI</name>
<sequence length="284" mass="30381">MPEGEAAGIPWRSTRSAVRGATRALVRDDQVQPCNLGPLTSRPLSWCSMQPVETGSQGNVNSINLTAFLAPNRLNSITWGQPTSNEVMNRVRTALAETLPAHGIGKPAAKKVSPLASPSHAMLPWVWSHFSKCPKQRTDFGSVRINDSRRSSLDAGLQAATGPVRAEHRPSRQIGCPSCFAAQSTDVPGGPNPNHPPYRLNPTAPSIRPATPNSSRCVLVPKRRAIGDFILAGALGFQRGSQRPAAIRCGEAGGLISWLSWYRGLHGVGIPCLLIARFAALARP</sequence>
<keyword evidence="2" id="KW-1185">Reference proteome</keyword>
<gene>
    <name evidence="1" type="ORF">CONLIGDRAFT_701588</name>
</gene>
<accession>A0A1J7JJP2</accession>
<proteinExistence type="predicted"/>
<evidence type="ECO:0000313" key="1">
    <source>
        <dbReference type="EMBL" id="OIW29484.1"/>
    </source>
</evidence>